<dbReference type="GO" id="GO:0004222">
    <property type="term" value="F:metalloendopeptidase activity"/>
    <property type="evidence" value="ECO:0007669"/>
    <property type="project" value="InterPro"/>
</dbReference>
<gene>
    <name evidence="1" type="ORF">NP493_527g00028</name>
</gene>
<keyword evidence="2" id="KW-1185">Reference proteome</keyword>
<feature type="non-terminal residue" evidence="1">
    <location>
        <position position="1"/>
    </location>
</feature>
<dbReference type="PANTHER" id="PTHR11804">
    <property type="entry name" value="PROTEASE M3 THIMET OLIGOPEPTIDASE-RELATED"/>
    <property type="match status" value="1"/>
</dbReference>
<dbReference type="Gene3D" id="1.10.1370.10">
    <property type="entry name" value="Neurolysin, domain 3"/>
    <property type="match status" value="1"/>
</dbReference>
<dbReference type="AlphaFoldDB" id="A0AAD9KXQ4"/>
<dbReference type="EMBL" id="JAODUO010000527">
    <property type="protein sequence ID" value="KAK2178815.1"/>
    <property type="molecule type" value="Genomic_DNA"/>
</dbReference>
<dbReference type="SUPFAM" id="SSF55486">
    <property type="entry name" value="Metalloproteases ('zincins'), catalytic domain"/>
    <property type="match status" value="1"/>
</dbReference>
<name>A0AAD9KXQ4_RIDPI</name>
<comment type="caution">
    <text evidence="1">The sequence shown here is derived from an EMBL/GenBank/DDBJ whole genome shotgun (WGS) entry which is preliminary data.</text>
</comment>
<accession>A0AAD9KXQ4</accession>
<dbReference type="InterPro" id="IPR045090">
    <property type="entry name" value="Pept_M3A_M3B"/>
</dbReference>
<organism evidence="1 2">
    <name type="scientific">Ridgeia piscesae</name>
    <name type="common">Tubeworm</name>
    <dbReference type="NCBI Taxonomy" id="27915"/>
    <lineage>
        <taxon>Eukaryota</taxon>
        <taxon>Metazoa</taxon>
        <taxon>Spiralia</taxon>
        <taxon>Lophotrochozoa</taxon>
        <taxon>Annelida</taxon>
        <taxon>Polychaeta</taxon>
        <taxon>Sedentaria</taxon>
        <taxon>Canalipalpata</taxon>
        <taxon>Sabellida</taxon>
        <taxon>Siboglinidae</taxon>
        <taxon>Ridgeia</taxon>
    </lineage>
</organism>
<dbReference type="GO" id="GO:0006508">
    <property type="term" value="P:proteolysis"/>
    <property type="evidence" value="ECO:0007669"/>
    <property type="project" value="InterPro"/>
</dbReference>
<dbReference type="Proteomes" id="UP001209878">
    <property type="component" value="Unassembled WGS sequence"/>
</dbReference>
<dbReference type="PANTHER" id="PTHR11804:SF84">
    <property type="entry name" value="SACCHAROLYSIN"/>
    <property type="match status" value="1"/>
</dbReference>
<evidence type="ECO:0000313" key="2">
    <source>
        <dbReference type="Proteomes" id="UP001209878"/>
    </source>
</evidence>
<evidence type="ECO:0000313" key="1">
    <source>
        <dbReference type="EMBL" id="KAK2178815.1"/>
    </source>
</evidence>
<protein>
    <submittedName>
        <fullName evidence="1">Uncharacterized protein</fullName>
    </submittedName>
</protein>
<proteinExistence type="predicted"/>
<dbReference type="InterPro" id="IPR024077">
    <property type="entry name" value="Neurolysin/TOP_dom2"/>
</dbReference>
<sequence length="91" mass="10558">VHSTTYTTLEFSVNQLVGLPEDFLKSLDKAESGLVKLTLKYPHYFPCMKFARNPDTRRIIETAFNSRCVKENTLILEELIQLRQEVSEHSQ</sequence>
<dbReference type="GO" id="GO:0005758">
    <property type="term" value="C:mitochondrial intermembrane space"/>
    <property type="evidence" value="ECO:0007669"/>
    <property type="project" value="TreeGrafter"/>
</dbReference>
<dbReference type="GO" id="GO:0006518">
    <property type="term" value="P:peptide metabolic process"/>
    <property type="evidence" value="ECO:0007669"/>
    <property type="project" value="TreeGrafter"/>
</dbReference>
<reference evidence="1" key="1">
    <citation type="journal article" date="2023" name="Mol. Biol. Evol.">
        <title>Third-Generation Sequencing Reveals the Adaptive Role of the Epigenome in Three Deep-Sea Polychaetes.</title>
        <authorList>
            <person name="Perez M."/>
            <person name="Aroh O."/>
            <person name="Sun Y."/>
            <person name="Lan Y."/>
            <person name="Juniper S.K."/>
            <person name="Young C.R."/>
            <person name="Angers B."/>
            <person name="Qian P.Y."/>
        </authorList>
    </citation>
    <scope>NUCLEOTIDE SEQUENCE</scope>
    <source>
        <strain evidence="1">R07B-5</strain>
    </source>
</reference>